<dbReference type="Pfam" id="PF14561">
    <property type="entry name" value="TPR_20"/>
    <property type="match status" value="1"/>
</dbReference>
<feature type="domain" description="Thioredoxin" evidence="1">
    <location>
        <begin position="30"/>
        <end position="126"/>
    </location>
</feature>
<dbReference type="Proteomes" id="UP000183315">
    <property type="component" value="Unassembled WGS sequence"/>
</dbReference>
<reference evidence="3" key="1">
    <citation type="submission" date="2016-10" db="EMBL/GenBank/DDBJ databases">
        <authorList>
            <person name="Varghese N."/>
        </authorList>
    </citation>
    <scope>NUCLEOTIDE SEQUENCE [LARGE SCALE GENOMIC DNA]</scope>
    <source>
        <strain evidence="3">DSM 24868</strain>
    </source>
</reference>
<dbReference type="SUPFAM" id="SSF52833">
    <property type="entry name" value="Thioredoxin-like"/>
    <property type="match status" value="1"/>
</dbReference>
<dbReference type="STRING" id="1043493.SAMN05421637_1236"/>
<dbReference type="InterPro" id="IPR013766">
    <property type="entry name" value="Thioredoxin_domain"/>
</dbReference>
<evidence type="ECO:0000313" key="3">
    <source>
        <dbReference type="Proteomes" id="UP000183315"/>
    </source>
</evidence>
<name>A0A1H6X1F5_9MICO</name>
<organism evidence="2 3">
    <name type="scientific">Demequina mangrovi</name>
    <dbReference type="NCBI Taxonomy" id="1043493"/>
    <lineage>
        <taxon>Bacteria</taxon>
        <taxon>Bacillati</taxon>
        <taxon>Actinomycetota</taxon>
        <taxon>Actinomycetes</taxon>
        <taxon>Micrococcales</taxon>
        <taxon>Demequinaceae</taxon>
        <taxon>Demequina</taxon>
    </lineage>
</organism>
<dbReference type="RefSeq" id="WP_042213990.1">
    <property type="nucleotide sequence ID" value="NZ_BBLU01000005.1"/>
</dbReference>
<dbReference type="Gene3D" id="3.40.30.10">
    <property type="entry name" value="Glutaredoxin"/>
    <property type="match status" value="1"/>
</dbReference>
<protein>
    <submittedName>
        <fullName evidence="2">Putative thioredoxin</fullName>
    </submittedName>
</protein>
<sequence length="293" mass="30591">MTDIPGAMRGAVDLAALAAQSRRADTGLATIDEEAFQELAQQSMQRPVVIAFVSSASPQSEELARTVEEAAAALGVTAAACDVDAQPAIAQAFQIRGVPAAVAIIGGRPAPLFQGAATREQIDEVLGQVVAAARQMGAAEGLTEGSAAPAPEPEPPLPPLHQEAYDAIERGDLEAAEAAYDRALRENPKDADARAGRSQVRLMARSRTADLGAVRKAAADAPDDVDAQLAVADMDVLGGQLDDAFGRLVDLVRVTVGDDREKARARLLELFDVVDAADPRVLRARQALASALY</sequence>
<dbReference type="Gene3D" id="1.25.40.10">
    <property type="entry name" value="Tetratricopeptide repeat domain"/>
    <property type="match status" value="1"/>
</dbReference>
<evidence type="ECO:0000313" key="2">
    <source>
        <dbReference type="EMBL" id="SEJ22838.1"/>
    </source>
</evidence>
<dbReference type="InterPro" id="IPR011990">
    <property type="entry name" value="TPR-like_helical_dom_sf"/>
</dbReference>
<gene>
    <name evidence="2" type="ORF">SAMN05421637_1236</name>
</gene>
<dbReference type="EMBL" id="FNZI01000002">
    <property type="protein sequence ID" value="SEJ22838.1"/>
    <property type="molecule type" value="Genomic_DNA"/>
</dbReference>
<dbReference type="OrthoDB" id="5181746at2"/>
<dbReference type="Pfam" id="PF00085">
    <property type="entry name" value="Thioredoxin"/>
    <property type="match status" value="1"/>
</dbReference>
<dbReference type="InterPro" id="IPR036249">
    <property type="entry name" value="Thioredoxin-like_sf"/>
</dbReference>
<dbReference type="SUPFAM" id="SSF48452">
    <property type="entry name" value="TPR-like"/>
    <property type="match status" value="1"/>
</dbReference>
<dbReference type="GO" id="GO:0006950">
    <property type="term" value="P:response to stress"/>
    <property type="evidence" value="ECO:0007669"/>
    <property type="project" value="UniProtKB-ARBA"/>
</dbReference>
<accession>A0A1H6X1F5</accession>
<dbReference type="eggNOG" id="COG3118">
    <property type="taxonomic scope" value="Bacteria"/>
</dbReference>
<proteinExistence type="predicted"/>
<keyword evidence="3" id="KW-1185">Reference proteome</keyword>
<evidence type="ECO:0000259" key="1">
    <source>
        <dbReference type="Pfam" id="PF00085"/>
    </source>
</evidence>
<dbReference type="AlphaFoldDB" id="A0A1H6X1F5"/>